<dbReference type="GO" id="GO:0004776">
    <property type="term" value="F:succinate-CoA ligase (GDP-forming) activity"/>
    <property type="evidence" value="ECO:0007669"/>
    <property type="project" value="TreeGrafter"/>
</dbReference>
<name>A0A0G0PS96_9BACT</name>
<dbReference type="InterPro" id="IPR003781">
    <property type="entry name" value="CoA-bd"/>
</dbReference>
<keyword evidence="3" id="KW-0547">Nucleotide-binding</keyword>
<dbReference type="AlphaFoldDB" id="A0A0G0PS96"/>
<evidence type="ECO:0000256" key="3">
    <source>
        <dbReference type="ARBA" id="ARBA00022741"/>
    </source>
</evidence>
<evidence type="ECO:0000259" key="5">
    <source>
        <dbReference type="SMART" id="SM00881"/>
    </source>
</evidence>
<evidence type="ECO:0000256" key="1">
    <source>
        <dbReference type="ARBA" id="ARBA00022532"/>
    </source>
</evidence>
<dbReference type="PANTHER" id="PTHR11117">
    <property type="entry name" value="SUCCINYL-COA LIGASE SUBUNIT ALPHA"/>
    <property type="match status" value="1"/>
</dbReference>
<proteinExistence type="predicted"/>
<dbReference type="PATRIC" id="fig|1618572.3.peg.677"/>
<dbReference type="PANTHER" id="PTHR11117:SF2">
    <property type="entry name" value="SUCCINATE--COA LIGASE [ADP_GDP-FORMING] SUBUNIT ALPHA, MITOCHONDRIAL"/>
    <property type="match status" value="1"/>
</dbReference>
<dbReference type="PIRSF" id="PIRSF001553">
    <property type="entry name" value="SucCS_alpha"/>
    <property type="match status" value="1"/>
</dbReference>
<accession>A0A0G0PS96</accession>
<dbReference type="Gene3D" id="3.40.50.261">
    <property type="entry name" value="Succinyl-CoA synthetase domains"/>
    <property type="match status" value="1"/>
</dbReference>
<evidence type="ECO:0000313" key="7">
    <source>
        <dbReference type="Proteomes" id="UP000034774"/>
    </source>
</evidence>
<sequence length="300" mass="31719">MHLPKSNSKFIGQGLTGTEGSTSLAHMLGYGTKIVAGVTPGKGGQEVQGVPIFNTVKEALKKVGKVDGTVQFVPPLFTKGAVVEAIDAGIKFILIGAEKVPTRDAAEMFALAKKKRVTIIGPSSVGIISPKNKIKLGQIGGGTPERVFVKGNIGVISKSGGMTSELGLILKNNGMGVSWAVGIGGDRIICTDFTDFLMELEQDKDTKASVVFGELGGKYEEKIAEYVRKGKIKKPVVAFIAGEFTNKLPSDVQFGHAGAIIEGKRGLPSEKRKILKEAGILVAENFDEIPVLLRKILSSS</sequence>
<dbReference type="Pfam" id="PF00549">
    <property type="entry name" value="Ligase_CoA"/>
    <property type="match status" value="1"/>
</dbReference>
<evidence type="ECO:0000256" key="4">
    <source>
        <dbReference type="PIRSR" id="PIRSR001553-1"/>
    </source>
</evidence>
<dbReference type="InterPro" id="IPR005811">
    <property type="entry name" value="SUCC_ACL_C"/>
</dbReference>
<dbReference type="SUPFAM" id="SSF52210">
    <property type="entry name" value="Succinyl-CoA synthetase domains"/>
    <property type="match status" value="1"/>
</dbReference>
<comment type="caution">
    <text evidence="6">The sequence shown here is derived from an EMBL/GenBank/DDBJ whole genome shotgun (WGS) entry which is preliminary data.</text>
</comment>
<evidence type="ECO:0000256" key="2">
    <source>
        <dbReference type="ARBA" id="ARBA00022598"/>
    </source>
</evidence>
<dbReference type="InterPro" id="IPR033847">
    <property type="entry name" value="Citrt_syn/SCS-alpha_CS"/>
</dbReference>
<dbReference type="InterPro" id="IPR036291">
    <property type="entry name" value="NAD(P)-bd_dom_sf"/>
</dbReference>
<organism evidence="6 7">
    <name type="scientific">Candidatus Woesebacteria bacterium GW2011_GWB1_39_10</name>
    <dbReference type="NCBI Taxonomy" id="1618572"/>
    <lineage>
        <taxon>Bacteria</taxon>
        <taxon>Candidatus Woeseibacteriota</taxon>
    </lineage>
</organism>
<feature type="active site" description="Tele-phosphohistidine intermediate" evidence="4">
    <location>
        <position position="256"/>
    </location>
</feature>
<dbReference type="Gene3D" id="3.40.50.720">
    <property type="entry name" value="NAD(P)-binding Rossmann-like Domain"/>
    <property type="match status" value="1"/>
</dbReference>
<dbReference type="InterPro" id="IPR005810">
    <property type="entry name" value="CoA_lig_alpha"/>
</dbReference>
<evidence type="ECO:0000313" key="6">
    <source>
        <dbReference type="EMBL" id="KKQ92216.1"/>
    </source>
</evidence>
<reference evidence="6 7" key="1">
    <citation type="journal article" date="2015" name="Nature">
        <title>rRNA introns, odd ribosomes, and small enigmatic genomes across a large radiation of phyla.</title>
        <authorList>
            <person name="Brown C.T."/>
            <person name="Hug L.A."/>
            <person name="Thomas B.C."/>
            <person name="Sharon I."/>
            <person name="Castelle C.J."/>
            <person name="Singh A."/>
            <person name="Wilkins M.J."/>
            <person name="Williams K.H."/>
            <person name="Banfield J.F."/>
        </authorList>
    </citation>
    <scope>NUCLEOTIDE SEQUENCE [LARGE SCALE GENOMIC DNA]</scope>
</reference>
<dbReference type="STRING" id="1618572.UT17_C0003G0239"/>
<dbReference type="PRINTS" id="PR01798">
    <property type="entry name" value="SCOASYNTHASE"/>
</dbReference>
<dbReference type="GO" id="GO:0000166">
    <property type="term" value="F:nucleotide binding"/>
    <property type="evidence" value="ECO:0007669"/>
    <property type="project" value="UniProtKB-KW"/>
</dbReference>
<dbReference type="Pfam" id="PF02629">
    <property type="entry name" value="CoA_binding"/>
    <property type="match status" value="1"/>
</dbReference>
<dbReference type="GO" id="GO:0009361">
    <property type="term" value="C:succinate-CoA ligase complex (ADP-forming)"/>
    <property type="evidence" value="ECO:0007669"/>
    <property type="project" value="TreeGrafter"/>
</dbReference>
<dbReference type="GO" id="GO:0006099">
    <property type="term" value="P:tricarboxylic acid cycle"/>
    <property type="evidence" value="ECO:0007669"/>
    <property type="project" value="UniProtKB-KW"/>
</dbReference>
<dbReference type="EMBL" id="LBVU01000003">
    <property type="protein sequence ID" value="KKQ92216.1"/>
    <property type="molecule type" value="Genomic_DNA"/>
</dbReference>
<dbReference type="Proteomes" id="UP000034774">
    <property type="component" value="Unassembled WGS sequence"/>
</dbReference>
<dbReference type="SMART" id="SM00881">
    <property type="entry name" value="CoA_binding"/>
    <property type="match status" value="1"/>
</dbReference>
<dbReference type="SUPFAM" id="SSF51735">
    <property type="entry name" value="NAD(P)-binding Rossmann-fold domains"/>
    <property type="match status" value="1"/>
</dbReference>
<keyword evidence="2" id="KW-0436">Ligase</keyword>
<gene>
    <name evidence="6" type="ORF">UT17_C0003G0239</name>
</gene>
<dbReference type="InterPro" id="IPR016102">
    <property type="entry name" value="Succinyl-CoA_synth-like"/>
</dbReference>
<dbReference type="PROSITE" id="PS01216">
    <property type="entry name" value="SUCCINYL_COA_LIG_1"/>
    <property type="match status" value="1"/>
</dbReference>
<dbReference type="GO" id="GO:0004775">
    <property type="term" value="F:succinate-CoA ligase (ADP-forming) activity"/>
    <property type="evidence" value="ECO:0007669"/>
    <property type="project" value="TreeGrafter"/>
</dbReference>
<keyword evidence="1" id="KW-0816">Tricarboxylic acid cycle</keyword>
<feature type="domain" description="CoA-binding" evidence="5">
    <location>
        <begin position="3"/>
        <end position="100"/>
    </location>
</feature>
<protein>
    <recommendedName>
        <fullName evidence="5">CoA-binding domain-containing protein</fullName>
    </recommendedName>
</protein>